<dbReference type="AlphaFoldDB" id="A0A1E3AC22"/>
<feature type="transmembrane region" description="Helical" evidence="7">
    <location>
        <begin position="115"/>
        <end position="134"/>
    </location>
</feature>
<keyword evidence="2 7" id="KW-0813">Transport</keyword>
<reference evidence="9 11" key="1">
    <citation type="submission" date="2016-07" db="EMBL/GenBank/DDBJ databases">
        <title>Characterization of isolates of Eisenbergiella tayi derived from blood cultures, using whole genome sequencing.</title>
        <authorList>
            <person name="Burdz T."/>
            <person name="Wiebe D."/>
            <person name="Huynh C."/>
            <person name="Bernard K."/>
        </authorList>
    </citation>
    <scope>NUCLEOTIDE SEQUENCE [LARGE SCALE GENOMIC DNA]</scope>
    <source>
        <strain evidence="9 11">NML 110608</strain>
    </source>
</reference>
<dbReference type="Pfam" id="PF00528">
    <property type="entry name" value="BPD_transp_1"/>
    <property type="match status" value="1"/>
</dbReference>
<evidence type="ECO:0000256" key="7">
    <source>
        <dbReference type="RuleBase" id="RU363032"/>
    </source>
</evidence>
<proteinExistence type="inferred from homology"/>
<keyword evidence="12" id="KW-1185">Reference proteome</keyword>
<name>A0A1E3AC22_9FIRM</name>
<keyword evidence="6 7" id="KW-0472">Membrane</keyword>
<dbReference type="InterPro" id="IPR035906">
    <property type="entry name" value="MetI-like_sf"/>
</dbReference>
<dbReference type="RefSeq" id="WP_069152197.1">
    <property type="nucleotide sequence ID" value="NZ_DAWDRA010000021.1"/>
</dbReference>
<dbReference type="GO" id="GO:0005886">
    <property type="term" value="C:plasma membrane"/>
    <property type="evidence" value="ECO:0007669"/>
    <property type="project" value="UniProtKB-SubCell"/>
</dbReference>
<organism evidence="9 11">
    <name type="scientific">Eisenbergiella tayi</name>
    <dbReference type="NCBI Taxonomy" id="1432052"/>
    <lineage>
        <taxon>Bacteria</taxon>
        <taxon>Bacillati</taxon>
        <taxon>Bacillota</taxon>
        <taxon>Clostridia</taxon>
        <taxon>Lachnospirales</taxon>
        <taxon>Lachnospiraceae</taxon>
        <taxon>Eisenbergiella</taxon>
    </lineage>
</organism>
<sequence>MKDKKTFKLRLKREMQWYSFLIVSIIALVLLTYIPMLTTIKYSFYNTRILSFGGEFDGITNYKVLMGNKAFIQSLGNTFILALLSLLQIPIGFILASLINGLGRGKLQSFFRVSYYLPNIITGVSVVLIFQVVLKENGGLLNDLLSFLTGHKVTIGWLSDARYSRFGATILNVWQNTGYAMLINLASMQSIPTEIYEAAEVDGANSLKRWLYITIPNMKTCFAFLFITTIINGLSRFTDLFIIGGNSATGRPGGSLQTLLMYIYQYSFEYPQYGMASAGAMILFVLTFAVTMVNLKMTGFFKKNND</sequence>
<feature type="transmembrane region" description="Helical" evidence="7">
    <location>
        <begin position="20"/>
        <end position="40"/>
    </location>
</feature>
<evidence type="ECO:0000256" key="4">
    <source>
        <dbReference type="ARBA" id="ARBA00022692"/>
    </source>
</evidence>
<accession>A0A1E3AC22</accession>
<evidence type="ECO:0000256" key="2">
    <source>
        <dbReference type="ARBA" id="ARBA00022448"/>
    </source>
</evidence>
<comment type="caution">
    <text evidence="9">The sequence shown here is derived from an EMBL/GenBank/DDBJ whole genome shotgun (WGS) entry which is preliminary data.</text>
</comment>
<evidence type="ECO:0000313" key="10">
    <source>
        <dbReference type="EMBL" id="ODR54624.1"/>
    </source>
</evidence>
<protein>
    <submittedName>
        <fullName evidence="9">Lactose transport system permease protein LacF</fullName>
    </submittedName>
</protein>
<evidence type="ECO:0000256" key="1">
    <source>
        <dbReference type="ARBA" id="ARBA00004651"/>
    </source>
</evidence>
<dbReference type="PROSITE" id="PS50928">
    <property type="entry name" value="ABC_TM1"/>
    <property type="match status" value="1"/>
</dbReference>
<evidence type="ECO:0000256" key="6">
    <source>
        <dbReference type="ARBA" id="ARBA00023136"/>
    </source>
</evidence>
<dbReference type="EMBL" id="MCGH01000002">
    <property type="protein sequence ID" value="ODM06149.1"/>
    <property type="molecule type" value="Genomic_DNA"/>
</dbReference>
<keyword evidence="3" id="KW-1003">Cell membrane</keyword>
<evidence type="ECO:0000313" key="11">
    <source>
        <dbReference type="Proteomes" id="UP000094067"/>
    </source>
</evidence>
<keyword evidence="4 7" id="KW-0812">Transmembrane</keyword>
<dbReference type="EMBL" id="MEHD01000025">
    <property type="protein sequence ID" value="ODR54624.1"/>
    <property type="molecule type" value="Genomic_DNA"/>
</dbReference>
<dbReference type="SUPFAM" id="SSF161098">
    <property type="entry name" value="MetI-like"/>
    <property type="match status" value="1"/>
</dbReference>
<dbReference type="Proteomes" id="UP000094869">
    <property type="component" value="Unassembled WGS sequence"/>
</dbReference>
<keyword evidence="5 7" id="KW-1133">Transmembrane helix</keyword>
<dbReference type="Proteomes" id="UP000094067">
    <property type="component" value="Unassembled WGS sequence"/>
</dbReference>
<dbReference type="InterPro" id="IPR051393">
    <property type="entry name" value="ABC_transporter_permease"/>
</dbReference>
<comment type="similarity">
    <text evidence="7">Belongs to the binding-protein-dependent transport system permease family.</text>
</comment>
<dbReference type="GO" id="GO:0055085">
    <property type="term" value="P:transmembrane transport"/>
    <property type="evidence" value="ECO:0007669"/>
    <property type="project" value="InterPro"/>
</dbReference>
<evidence type="ECO:0000256" key="5">
    <source>
        <dbReference type="ARBA" id="ARBA00022989"/>
    </source>
</evidence>
<evidence type="ECO:0000259" key="8">
    <source>
        <dbReference type="PROSITE" id="PS50928"/>
    </source>
</evidence>
<feature type="domain" description="ABC transmembrane type-1" evidence="8">
    <location>
        <begin position="74"/>
        <end position="294"/>
    </location>
</feature>
<dbReference type="InterPro" id="IPR000515">
    <property type="entry name" value="MetI-like"/>
</dbReference>
<dbReference type="PANTHER" id="PTHR30193">
    <property type="entry name" value="ABC TRANSPORTER PERMEASE PROTEIN"/>
    <property type="match status" value="1"/>
</dbReference>
<gene>
    <name evidence="9" type="primary">lacF_17</name>
    <name evidence="9" type="ORF">BEI61_02038</name>
    <name evidence="10" type="ORF">BEI63_16915</name>
</gene>
<evidence type="ECO:0000256" key="3">
    <source>
        <dbReference type="ARBA" id="ARBA00022475"/>
    </source>
</evidence>
<evidence type="ECO:0000313" key="9">
    <source>
        <dbReference type="EMBL" id="ODM06149.1"/>
    </source>
</evidence>
<dbReference type="Gene3D" id="1.10.3720.10">
    <property type="entry name" value="MetI-like"/>
    <property type="match status" value="1"/>
</dbReference>
<reference evidence="10 12" key="2">
    <citation type="submission" date="2016-08" db="EMBL/GenBank/DDBJ databases">
        <title>Characterization of Isolates of Eisenbergiella tayi Derived from Blood Cultures, Using Whole Genome Sequencing.</title>
        <authorList>
            <person name="Bernier A.-M."/>
            <person name="Burdz T."/>
            <person name="Wiebe D."/>
            <person name="Bernard K."/>
        </authorList>
    </citation>
    <scope>NUCLEOTIDE SEQUENCE [LARGE SCALE GENOMIC DNA]</scope>
    <source>
        <strain evidence="10 12">NML120146</strain>
    </source>
</reference>
<dbReference type="CDD" id="cd06261">
    <property type="entry name" value="TM_PBP2"/>
    <property type="match status" value="1"/>
</dbReference>
<evidence type="ECO:0000313" key="12">
    <source>
        <dbReference type="Proteomes" id="UP000094869"/>
    </source>
</evidence>
<comment type="subcellular location">
    <subcellularLocation>
        <location evidence="1 7">Cell membrane</location>
        <topology evidence="1 7">Multi-pass membrane protein</topology>
    </subcellularLocation>
</comment>
<dbReference type="PATRIC" id="fig|1432052.4.peg.2279"/>
<feature type="transmembrane region" description="Helical" evidence="7">
    <location>
        <begin position="273"/>
        <end position="295"/>
    </location>
</feature>
<dbReference type="PANTHER" id="PTHR30193:SF37">
    <property type="entry name" value="INNER MEMBRANE ABC TRANSPORTER PERMEASE PROTEIN YCJO"/>
    <property type="match status" value="1"/>
</dbReference>
<feature type="transmembrane region" description="Helical" evidence="7">
    <location>
        <begin position="79"/>
        <end position="103"/>
    </location>
</feature>